<dbReference type="Pfam" id="PF04196">
    <property type="entry name" value="Bunya_RdRp"/>
    <property type="match status" value="1"/>
</dbReference>
<keyword evidence="3" id="KW-0808">Transferase</keyword>
<protein>
    <recommendedName>
        <fullName evidence="2">RNA-directed RNA polymerase L</fullName>
        <ecNumber evidence="1">2.7.7.48</ecNumber>
    </recommendedName>
    <alternativeName>
        <fullName evidence="4">Large structural protein</fullName>
    </alternativeName>
    <alternativeName>
        <fullName evidence="6">Replicase</fullName>
    </alternativeName>
    <alternativeName>
        <fullName evidence="5">Transcriptase</fullName>
    </alternativeName>
</protein>
<evidence type="ECO:0000259" key="7">
    <source>
        <dbReference type="PROSITE" id="PS50525"/>
    </source>
</evidence>
<name>A0A8K1Z7E4_9VIRU</name>
<sequence>MSQGALRPDSNFSIGNLELIPTETPEMFSCGQLPEPRYEIDYNGEMFTVTINGRKAHILSTDNELKKIRHEIVADVMCFNSDEPLSTIGVQGEEGMLSPDFINVNSRTVLELATTANSEPFSLKRAFNGKHVKYNYLIEPLGFKFMVLVVAPTCVYANIQLTQDIVNALCYRMRVGQAIESIISEYLGTDIFNEDSTLDESIVMDVFRGLQDLPDSVPDFDMSIINDIDDLICDGETDLFTSALKKTLSESTKLDMSSENDLQNYLKSFDSGSRTSKKRVCNLPQIFQLASRLKEKDLDPHNAKGMPMFLKKIWTESKKIIPSRLSREEQKSEAMGYKSFEKHRVQKKTAFNCNTLTREDKIEAAKTGLWAKALSTEESVIQKVDEDKKSFHPILTEVDDVKRFMNLNLLDSCGSTIVNENILKLLKDGKSLWNDKKVPLSLEVVEALSRTVAVNFGQTISNYMSEICYAHKYWIKRADFYHKEFNGVHMLIRCTGAHIFVSFAFNKSNSICFEQGRIGPEIFESENYYFTDVCSYSEPVIEHFVKAGPYICSIICHLLSHLEMHLADLNLTNKVLNEHLSAILLLFMNNKTDAEELITGQRYLTMGILEELDPNPWRFCERLPTVIRSRLTCYLIQKTIDHMRYYSTERVMKIPGSEVEDYDITYAGLKSMFGNYEPSLKQKVNEFYFGYVVSKEKGRGNDRNFKIMKKIVDEEYRFRDTVINTFSTSLEPKIHVSNPVVIKVFILLFKEILKTTMGKDYEKIIKREIVKNMAQTTFDDLATLKVSARDYEDALIIPNISETSTLREIITSYEKVNVNETKKRPRAMESLKTLLDEYIQNTGKKLKHPVELVPYCLKCIRERGFWDSDIFPKSQHGGDREIHVLEIKMRIIQYFVENISKTLCKLVPSDTLTHPYQKETFVKNHYREANAVLGDNYFTLGKSADATKWCQRNDSSKFAAVTAPFLPKLFRPFFLMVMRLWKEKRMSFPIAFAANFRANKTVKSNKTYERMRDEFNNGKGIFKQVHSNKMFIRSGMMQGILHYTSSFTHAVIQEVMKKVQLSYLKFRGVKAAITVVQGSDDSAELISFEGNATKNKVRLATTMLHWKEKMSKYFSIYTSRAKSSIGTLDLIEYNSEWYVRTNIVKPTFRWASACLHTTVTERFIDRIRINYNVSSQVLEGGGKIFEVAMLQLCQAWLHYMLIGMHTSDLSEEVCHELIKMKDPSLGYYPLDSDYIAGITGVEFQLYNLVSKSNYGVGLSFSNLHEPTTRVEEDEIHDQSVSLALRSIVVSFSDAKLWREQVRRMNVPDLEKLVEEVEQNPYLIYALHKSWEEAKYSIFLKMFQPGVKESISKHAAAARIMSASAYMISRPCVSMIILGERKKMSLLKAIYYQQVMNAGKRKAPIDNIFMHSNEYGEILDYIEELETNSSFINAKFKTRSKQKICVFEKAIDDIPIIDLCRKNWFGLGKLPLSKRQVRSFWEEAKLKYPFLDDDRKKTKEILNMNEVELKNFLESITSKPRHIVLLDTSAKSASLYNSITRVFWTGTKIVIKGVSDIEESSFALRSRIFSIVSSWYTHEIKLKKVCDMILRSSLLCKLKVPSRVLKLKVLHKWLTTRDKNAVSRYINSEKLGSVGFFTSRQTGWGENRKGVGEWRGRVLDIPVVIKMDGNECTKIGVQRLSDLRQLGSSLIDLVTSFCLVEPTEKLESEHWISMSGRITGGHGRCEGIPLFVVHDLDVSIVDKVIDYPWELNIANNRIRLVAKYTTNLKITLLSVPFSSRDWDPAFPIHGDDLLTPWSSGTPMPISLIESEIDSILPQNVGWRLVMHRKRFTHVTKSGWNLGEFISVLNKQTVKDYEIPTPHDPFDNPAITDDYYDDSAELDAFLDDMNCDIQTQLKVDFTTEFNDENDSDVDLFDLNPLMIERLEAQLALFDINITKEYNEYTNSTTMPKSNLCFFNLDRMSHLMFGASGFEDLVRNFIAIDTLKATGLLGKLLLFFTGRDCSQELDGSQNSELLLAESDAESLMRIMADENDLGSLSIERIESYIPLLDTAILSTEGIYRNRFVKSREKFMTAINILNRTRHDASCLLGLRTDKVILTLKPILLQYDLIDKNFRSLPDGVFIKVIKNQLECMVDEKFEEGFLSGGEQSGYREAIRKTWLTSGFIDVIAIKYLISISCGGYSGNGTRFYLLKEDYSLTQI</sequence>
<dbReference type="InterPro" id="IPR007099">
    <property type="entry name" value="RNA-dir_pol_NSvirus"/>
</dbReference>
<keyword evidence="8" id="KW-0548">Nucleotidyltransferase</keyword>
<evidence type="ECO:0000256" key="6">
    <source>
        <dbReference type="ARBA" id="ARBA00031012"/>
    </source>
</evidence>
<reference evidence="8 9" key="1">
    <citation type="journal article" date="2021" name="Arch. Virol.">
        <title>A novel negative-stranded RNA virus of the order Bunyavirales identified in Brassica campestris L. ssp. chinensis.</title>
        <authorList>
            <person name="Tang L."/>
            <person name="Song L."/>
            <person name="Ye Z."/>
            <person name="Lin C."/>
            <person name="Wang B."/>
            <person name="Lin J."/>
            <person name="Gao C."/>
            <person name="Wang A."/>
        </authorList>
    </citation>
    <scope>NUCLEOTIDE SEQUENCE [LARGE SCALE GENOMIC DNA]</scope>
    <source>
        <strain evidence="8">DC303</strain>
    </source>
</reference>
<dbReference type="PROSITE" id="PS50525">
    <property type="entry name" value="RDRP_SSRNA_NEG_SEG"/>
    <property type="match status" value="1"/>
</dbReference>
<evidence type="ECO:0000256" key="4">
    <source>
        <dbReference type="ARBA" id="ARBA00030285"/>
    </source>
</evidence>
<proteinExistence type="predicted"/>
<evidence type="ECO:0000256" key="2">
    <source>
        <dbReference type="ARBA" id="ARBA00018602"/>
    </source>
</evidence>
<dbReference type="InterPro" id="IPR007322">
    <property type="entry name" value="RNA_pol_bunyavir"/>
</dbReference>
<gene>
    <name evidence="8" type="primary">RdRp</name>
</gene>
<keyword evidence="9" id="KW-1185">Reference proteome</keyword>
<dbReference type="GeneID" id="80554467"/>
<feature type="domain" description="RdRp catalytic" evidence="7">
    <location>
        <begin position="929"/>
        <end position="1124"/>
    </location>
</feature>
<dbReference type="Proteomes" id="UP001156782">
    <property type="component" value="Genome"/>
</dbReference>
<dbReference type="KEGG" id="vg:80554467"/>
<organism evidence="8 9">
    <name type="scientific">Brassica campestris chinensis coguvirus 1</name>
    <dbReference type="NCBI Taxonomy" id="2894929"/>
    <lineage>
        <taxon>Viruses</taxon>
        <taxon>Riboviria</taxon>
        <taxon>Orthornavirae</taxon>
        <taxon>Negarnaviricota</taxon>
        <taxon>Polyploviricotina</taxon>
        <taxon>Bunyaviricetes</taxon>
        <taxon>Hareavirales</taxon>
        <taxon>Phenuiviridae</taxon>
        <taxon>Coguvirus</taxon>
        <taxon>Coguvirus chinense</taxon>
    </lineage>
</organism>
<dbReference type="GO" id="GO:0003968">
    <property type="term" value="F:RNA-directed RNA polymerase activity"/>
    <property type="evidence" value="ECO:0007669"/>
    <property type="project" value="UniProtKB-KW"/>
</dbReference>
<dbReference type="GO" id="GO:0006351">
    <property type="term" value="P:DNA-templated transcription"/>
    <property type="evidence" value="ECO:0007669"/>
    <property type="project" value="InterPro"/>
</dbReference>
<accession>A0A8K1Z7E4</accession>
<evidence type="ECO:0000313" key="9">
    <source>
        <dbReference type="Proteomes" id="UP001156782"/>
    </source>
</evidence>
<dbReference type="EMBL" id="MW291944">
    <property type="protein sequence ID" value="UFE16634.1"/>
    <property type="molecule type" value="Genomic_RNA"/>
</dbReference>
<evidence type="ECO:0000313" key="8">
    <source>
        <dbReference type="EMBL" id="UFE16634.1"/>
    </source>
</evidence>
<evidence type="ECO:0000256" key="3">
    <source>
        <dbReference type="ARBA" id="ARBA00022679"/>
    </source>
</evidence>
<evidence type="ECO:0000256" key="1">
    <source>
        <dbReference type="ARBA" id="ARBA00012494"/>
    </source>
</evidence>
<dbReference type="RefSeq" id="YP_010840811.1">
    <property type="nucleotide sequence ID" value="NC_079045.1"/>
</dbReference>
<dbReference type="GO" id="GO:0039694">
    <property type="term" value="P:viral RNA genome replication"/>
    <property type="evidence" value="ECO:0007669"/>
    <property type="project" value="InterPro"/>
</dbReference>
<keyword evidence="8" id="KW-0696">RNA-directed RNA polymerase</keyword>
<dbReference type="EC" id="2.7.7.48" evidence="1"/>
<evidence type="ECO:0000256" key="5">
    <source>
        <dbReference type="ARBA" id="ARBA00030436"/>
    </source>
</evidence>